<evidence type="ECO:0000259" key="3">
    <source>
        <dbReference type="SMART" id="SM00062"/>
    </source>
</evidence>
<reference evidence="4" key="1">
    <citation type="submission" date="2020-08" db="EMBL/GenBank/DDBJ databases">
        <title>Novel species isolated from subtropical streams in China.</title>
        <authorList>
            <person name="Lu H."/>
        </authorList>
    </citation>
    <scope>NUCLEOTIDE SEQUENCE</scope>
    <source>
        <strain evidence="4">CY7W</strain>
    </source>
</reference>
<dbReference type="Proteomes" id="UP000612361">
    <property type="component" value="Unassembled WGS sequence"/>
</dbReference>
<dbReference type="InterPro" id="IPR001638">
    <property type="entry name" value="Solute-binding_3/MltF_N"/>
</dbReference>
<dbReference type="EMBL" id="JACOGG010000001">
    <property type="protein sequence ID" value="MBC3933877.1"/>
    <property type="molecule type" value="Genomic_DNA"/>
</dbReference>
<evidence type="ECO:0000313" key="4">
    <source>
        <dbReference type="EMBL" id="MBC3933877.1"/>
    </source>
</evidence>
<evidence type="ECO:0000256" key="1">
    <source>
        <dbReference type="ARBA" id="ARBA00022729"/>
    </source>
</evidence>
<dbReference type="Gene3D" id="3.40.190.10">
    <property type="entry name" value="Periplasmic binding protein-like II"/>
    <property type="match status" value="2"/>
</dbReference>
<evidence type="ECO:0000313" key="5">
    <source>
        <dbReference type="Proteomes" id="UP000612361"/>
    </source>
</evidence>
<protein>
    <submittedName>
        <fullName evidence="4">ABC transporter substrate-binding protein</fullName>
    </submittedName>
</protein>
<feature type="chain" id="PRO_5036928269" evidence="2">
    <location>
        <begin position="20"/>
        <end position="250"/>
    </location>
</feature>
<sequence>MKRFLFSLVGLFFSMSSHAIDLRVAVWDGAAPFMIKTEQGWRGICADIYKAMEMIDPHLRFVIDEESMPLRRIEYELQAGRRDLICGARKTPAREAGGMQFLKNGFYTSGYRLAVRSDDDVQVSSWDDVKKLGNQGIVLIMQGHADIERLQQLGIQLDSGTPSAEQNLIKLEAGRARFFYHRDIFFKSSSFNPKDHPKIRLIPTVFDPNPAYIATGKLVSKDVMNQLDTAFNRVMRSGELARIVRQYGLE</sequence>
<feature type="signal peptide" evidence="2">
    <location>
        <begin position="1"/>
        <end position="19"/>
    </location>
</feature>
<organism evidence="4 5">
    <name type="scientific">Undibacterium rugosum</name>
    <dbReference type="NCBI Taxonomy" id="2762291"/>
    <lineage>
        <taxon>Bacteria</taxon>
        <taxon>Pseudomonadati</taxon>
        <taxon>Pseudomonadota</taxon>
        <taxon>Betaproteobacteria</taxon>
        <taxon>Burkholderiales</taxon>
        <taxon>Oxalobacteraceae</taxon>
        <taxon>Undibacterium</taxon>
    </lineage>
</organism>
<proteinExistence type="predicted"/>
<dbReference type="Pfam" id="PF00497">
    <property type="entry name" value="SBP_bac_3"/>
    <property type="match status" value="1"/>
</dbReference>
<dbReference type="AlphaFoldDB" id="A0A923KU71"/>
<dbReference type="SUPFAM" id="SSF53850">
    <property type="entry name" value="Periplasmic binding protein-like II"/>
    <property type="match status" value="1"/>
</dbReference>
<gene>
    <name evidence="4" type="ORF">H8K47_00760</name>
</gene>
<dbReference type="PANTHER" id="PTHR35936:SF25">
    <property type="entry name" value="ABC TRANSPORTER SUBSTRATE-BINDING PROTEIN"/>
    <property type="match status" value="1"/>
</dbReference>
<feature type="domain" description="Solute-binding protein family 3/N-terminal" evidence="3">
    <location>
        <begin position="21"/>
        <end position="250"/>
    </location>
</feature>
<keyword evidence="1 2" id="KW-0732">Signal</keyword>
<accession>A0A923KU71</accession>
<evidence type="ECO:0000256" key="2">
    <source>
        <dbReference type="SAM" id="SignalP"/>
    </source>
</evidence>
<comment type="caution">
    <text evidence="4">The sequence shown here is derived from an EMBL/GenBank/DDBJ whole genome shotgun (WGS) entry which is preliminary data.</text>
</comment>
<keyword evidence="5" id="KW-1185">Reference proteome</keyword>
<name>A0A923KU71_9BURK</name>
<dbReference type="PANTHER" id="PTHR35936">
    <property type="entry name" value="MEMBRANE-BOUND LYTIC MUREIN TRANSGLYCOSYLASE F"/>
    <property type="match status" value="1"/>
</dbReference>
<dbReference type="RefSeq" id="WP_186879517.1">
    <property type="nucleotide sequence ID" value="NZ_JACOGG010000001.1"/>
</dbReference>
<dbReference type="SMART" id="SM00062">
    <property type="entry name" value="PBPb"/>
    <property type="match status" value="1"/>
</dbReference>